<organism evidence="5 6">
    <name type="scientific">Brevifollis gellanilyticus</name>
    <dbReference type="NCBI Taxonomy" id="748831"/>
    <lineage>
        <taxon>Bacteria</taxon>
        <taxon>Pseudomonadati</taxon>
        <taxon>Verrucomicrobiota</taxon>
        <taxon>Verrucomicrobiia</taxon>
        <taxon>Verrucomicrobiales</taxon>
        <taxon>Verrucomicrobiaceae</taxon>
    </lineage>
</organism>
<dbReference type="AlphaFoldDB" id="A0A512MBZ0"/>
<keyword evidence="6" id="KW-1185">Reference proteome</keyword>
<dbReference type="GO" id="GO:0046872">
    <property type="term" value="F:metal ion binding"/>
    <property type="evidence" value="ECO:0007669"/>
    <property type="project" value="InterPro"/>
</dbReference>
<feature type="domain" description="Peptidase M16 C-terminal" evidence="4">
    <location>
        <begin position="168"/>
        <end position="342"/>
    </location>
</feature>
<dbReference type="InterPro" id="IPR050361">
    <property type="entry name" value="MPP/UQCRC_Complex"/>
</dbReference>
<gene>
    <name evidence="5" type="ORF">BGE01nite_31520</name>
</gene>
<evidence type="ECO:0000259" key="3">
    <source>
        <dbReference type="Pfam" id="PF00675"/>
    </source>
</evidence>
<evidence type="ECO:0000256" key="1">
    <source>
        <dbReference type="ARBA" id="ARBA00007261"/>
    </source>
</evidence>
<dbReference type="Proteomes" id="UP000321577">
    <property type="component" value="Unassembled WGS sequence"/>
</dbReference>
<dbReference type="Pfam" id="PF05193">
    <property type="entry name" value="Peptidase_M16_C"/>
    <property type="match status" value="2"/>
</dbReference>
<keyword evidence="2" id="KW-1133">Transmembrane helix</keyword>
<evidence type="ECO:0000313" key="5">
    <source>
        <dbReference type="EMBL" id="GEP43861.1"/>
    </source>
</evidence>
<dbReference type="PANTHER" id="PTHR11851">
    <property type="entry name" value="METALLOPROTEASE"/>
    <property type="match status" value="1"/>
</dbReference>
<dbReference type="PANTHER" id="PTHR11851:SF49">
    <property type="entry name" value="MITOCHONDRIAL-PROCESSING PEPTIDASE SUBUNIT ALPHA"/>
    <property type="match status" value="1"/>
</dbReference>
<dbReference type="InterPro" id="IPR007863">
    <property type="entry name" value="Peptidase_M16_C"/>
</dbReference>
<evidence type="ECO:0000259" key="4">
    <source>
        <dbReference type="Pfam" id="PF05193"/>
    </source>
</evidence>
<sequence length="838" mass="92106">MSAQLRTLDNGLEVIVREDHQHPLVSVQIWVKAGSIHEEKWTGAGLAHCVEHMLFKGTTRRTAQEISVGIQQLGGYVNAYTTFNRTVYWIDGLAENTEGYLDILADMVRHSRFDAAELAKEQDVIRREMAMGNDEPGSQLQHLVQRTSFRTHPLQHPIIGHRAVFDQVKRDDVFGFVQRHYVPNNCFVVIAGAVDAEATLVAVERVLGDWERKPYEPVIQPQEARQLGQRFAHKDFATELSHVALGWQIPGDGHADKPALDVLAFLLGSGRSSRLNQELREKRGIAHSTWAGAWGSQECGVFNTDVECDPENTAICQKAMLEVIRDMKAKGPRKDELAKALRATLGYQLRSLATTKGQAAILGHGWLTTGSLEYPQQYLGKLSRLTPEDIRSAAQKYLLDETCSVVSVGSHVPEKQGALAATSTSDDVQRFTLKNGLTLLVQENPRLPLISIRGSFLAGVPVETHDKAGVTQVSASLLLKGTKTRTTAQISAELENRGGALICQSDAHRYLVGADVMRGDESTGLDLISDLLLNATLPADGLEKVRKLQLAQIQEEKEDPLTVAMRRARAEIFAGQPFARTALGTETTVKALTVADCRAMLRESIVGENGVLSIVGDVKASVIRKQVESAFARLPRGKRREITQFPATKRKPVQPVIPMEKEQAILVIGFRTVGLHSEDVLALTLIDEACSDMGSRLFNRIREELGLAYYVGAQQFAALGAGAFYFYVGTDPKKVDMAQQEMLRLIADLAKNGLTKAEITRAKTAWRSQWLRAQQGNGSMADSYAWNEINGLGYAHFQSLPAKIAAVTDKDIKRAAKAYLDVASATIVRVMPEQAVAG</sequence>
<comment type="similarity">
    <text evidence="1">Belongs to the peptidase M16 family.</text>
</comment>
<feature type="domain" description="Peptidase M16 N-terminal" evidence="3">
    <location>
        <begin position="14"/>
        <end position="160"/>
    </location>
</feature>
<comment type="caution">
    <text evidence="5">The sequence shown here is derived from an EMBL/GenBank/DDBJ whole genome shotgun (WGS) entry which is preliminary data.</text>
</comment>
<proteinExistence type="inferred from homology"/>
<reference evidence="5 6" key="1">
    <citation type="submission" date="2019-07" db="EMBL/GenBank/DDBJ databases">
        <title>Whole genome shotgun sequence of Brevifollis gellanilyticus NBRC 108608.</title>
        <authorList>
            <person name="Hosoyama A."/>
            <person name="Uohara A."/>
            <person name="Ohji S."/>
            <person name="Ichikawa N."/>
        </authorList>
    </citation>
    <scope>NUCLEOTIDE SEQUENCE [LARGE SCALE GENOMIC DNA]</scope>
    <source>
        <strain evidence="5 6">NBRC 108608</strain>
    </source>
</reference>
<feature type="domain" description="Peptidase M16 C-terminal" evidence="4">
    <location>
        <begin position="593"/>
        <end position="765"/>
    </location>
</feature>
<dbReference type="Pfam" id="PF00675">
    <property type="entry name" value="Peptidase_M16"/>
    <property type="match status" value="2"/>
</dbReference>
<feature type="transmembrane region" description="Helical" evidence="2">
    <location>
        <begin position="707"/>
        <end position="728"/>
    </location>
</feature>
<dbReference type="InterPro" id="IPR011249">
    <property type="entry name" value="Metalloenz_LuxS/M16"/>
</dbReference>
<dbReference type="InterPro" id="IPR011765">
    <property type="entry name" value="Pept_M16_N"/>
</dbReference>
<evidence type="ECO:0000256" key="2">
    <source>
        <dbReference type="SAM" id="Phobius"/>
    </source>
</evidence>
<accession>A0A512MBZ0</accession>
<evidence type="ECO:0000313" key="6">
    <source>
        <dbReference type="Proteomes" id="UP000321577"/>
    </source>
</evidence>
<protein>
    <submittedName>
        <fullName evidence="5">Peptidase M16</fullName>
    </submittedName>
</protein>
<keyword evidence="2" id="KW-0472">Membrane</keyword>
<feature type="domain" description="Peptidase M16 N-terminal" evidence="3">
    <location>
        <begin position="458"/>
        <end position="585"/>
    </location>
</feature>
<dbReference type="Gene3D" id="3.30.830.10">
    <property type="entry name" value="Metalloenzyme, LuxS/M16 peptidase-like"/>
    <property type="match status" value="4"/>
</dbReference>
<dbReference type="EMBL" id="BKAG01000022">
    <property type="protein sequence ID" value="GEP43861.1"/>
    <property type="molecule type" value="Genomic_DNA"/>
</dbReference>
<keyword evidence="2" id="KW-0812">Transmembrane</keyword>
<name>A0A512MBZ0_9BACT</name>
<dbReference type="SUPFAM" id="SSF63411">
    <property type="entry name" value="LuxS/MPP-like metallohydrolase"/>
    <property type="match status" value="4"/>
</dbReference>